<feature type="domain" description="Alkyl hydroperoxide reductase subunit C/ Thiol specific antioxidant" evidence="1">
    <location>
        <begin position="31"/>
        <end position="145"/>
    </location>
</feature>
<name>A0A160VHQ0_9ZZZZ</name>
<organism evidence="2">
    <name type="scientific">hydrothermal vent metagenome</name>
    <dbReference type="NCBI Taxonomy" id="652676"/>
    <lineage>
        <taxon>unclassified sequences</taxon>
        <taxon>metagenomes</taxon>
        <taxon>ecological metagenomes</taxon>
    </lineage>
</organism>
<dbReference type="InterPro" id="IPR000866">
    <property type="entry name" value="AhpC/TSA"/>
</dbReference>
<dbReference type="GO" id="GO:0016491">
    <property type="term" value="F:oxidoreductase activity"/>
    <property type="evidence" value="ECO:0007669"/>
    <property type="project" value="InterPro"/>
</dbReference>
<evidence type="ECO:0000259" key="1">
    <source>
        <dbReference type="Pfam" id="PF00578"/>
    </source>
</evidence>
<dbReference type="InterPro" id="IPR036249">
    <property type="entry name" value="Thioredoxin-like_sf"/>
</dbReference>
<proteinExistence type="predicted"/>
<protein>
    <recommendedName>
        <fullName evidence="1">Alkyl hydroperoxide reductase subunit C/ Thiol specific antioxidant domain-containing protein</fullName>
    </recommendedName>
</protein>
<evidence type="ECO:0000313" key="2">
    <source>
        <dbReference type="EMBL" id="CUV10350.1"/>
    </source>
</evidence>
<reference evidence="2" key="1">
    <citation type="submission" date="2015-10" db="EMBL/GenBank/DDBJ databases">
        <authorList>
            <person name="Gilbert D.G."/>
        </authorList>
    </citation>
    <scope>NUCLEOTIDE SEQUENCE</scope>
</reference>
<dbReference type="Pfam" id="PF00578">
    <property type="entry name" value="AhpC-TSA"/>
    <property type="match status" value="1"/>
</dbReference>
<sequence>MKFSAIFFLGIVFGSNFDTDSARKEIYFPATVTSSAGKEIDVAALAKAHIMIVITIKATWCPVCRQQLLRIKEQLGDFEKCNASFLVLSPGSNEAVQEVKFNTDFPFPFIPDQNFSIAKKLDLILSPEEIMPAIVILNEDLSIKWMKEGRNVLNFGDADLKEYLGCENWI</sequence>
<dbReference type="EMBL" id="FAXC01000404">
    <property type="protein sequence ID" value="CUV10350.1"/>
    <property type="molecule type" value="Genomic_DNA"/>
</dbReference>
<dbReference type="Gene3D" id="3.40.30.10">
    <property type="entry name" value="Glutaredoxin"/>
    <property type="match status" value="1"/>
</dbReference>
<dbReference type="AlphaFoldDB" id="A0A160VHQ0"/>
<dbReference type="SUPFAM" id="SSF52833">
    <property type="entry name" value="Thioredoxin-like"/>
    <property type="match status" value="1"/>
</dbReference>
<dbReference type="GO" id="GO:0016209">
    <property type="term" value="F:antioxidant activity"/>
    <property type="evidence" value="ECO:0007669"/>
    <property type="project" value="InterPro"/>
</dbReference>
<gene>
    <name evidence="2" type="ORF">MGWOODY_Mmi2379</name>
</gene>
<accession>A0A160VHQ0</accession>